<name>A0A8J3C199_9ACTN</name>
<dbReference type="RefSeq" id="WP_373292836.1">
    <property type="nucleotide sequence ID" value="NZ_BMMX01000022.1"/>
</dbReference>
<evidence type="ECO:0000313" key="2">
    <source>
        <dbReference type="EMBL" id="GGL04020.1"/>
    </source>
</evidence>
<keyword evidence="3" id="KW-1185">Reference proteome</keyword>
<evidence type="ECO:0000313" key="3">
    <source>
        <dbReference type="Proteomes" id="UP000656042"/>
    </source>
</evidence>
<reference evidence="2" key="2">
    <citation type="submission" date="2020-09" db="EMBL/GenBank/DDBJ databases">
        <authorList>
            <person name="Sun Q."/>
            <person name="Zhou Y."/>
        </authorList>
    </citation>
    <scope>NUCLEOTIDE SEQUENCE</scope>
    <source>
        <strain evidence="2">CGMCC 4.7299</strain>
    </source>
</reference>
<sequence>MVMWILIAVLVAGVVLLGALAVRLLGRLSGLRRAVTRLQRRQRDAQRLRTGAEQLQNTLVELERRATETQHRLAIIKAGQDDESGKHSLLKAR</sequence>
<keyword evidence="1" id="KW-0175">Coiled coil</keyword>
<feature type="coiled-coil region" evidence="1">
    <location>
        <begin position="28"/>
        <end position="72"/>
    </location>
</feature>
<proteinExistence type="predicted"/>
<protein>
    <submittedName>
        <fullName evidence="2">Uncharacterized protein</fullName>
    </submittedName>
</protein>
<dbReference type="Proteomes" id="UP000656042">
    <property type="component" value="Unassembled WGS sequence"/>
</dbReference>
<organism evidence="2 3">
    <name type="scientific">Mangrovihabitans endophyticus</name>
    <dbReference type="NCBI Taxonomy" id="1751298"/>
    <lineage>
        <taxon>Bacteria</taxon>
        <taxon>Bacillati</taxon>
        <taxon>Actinomycetota</taxon>
        <taxon>Actinomycetes</taxon>
        <taxon>Micromonosporales</taxon>
        <taxon>Micromonosporaceae</taxon>
        <taxon>Mangrovihabitans</taxon>
    </lineage>
</organism>
<accession>A0A8J3C199</accession>
<reference evidence="2" key="1">
    <citation type="journal article" date="2014" name="Int. J. Syst. Evol. Microbiol.">
        <title>Complete genome sequence of Corynebacterium casei LMG S-19264T (=DSM 44701T), isolated from a smear-ripened cheese.</title>
        <authorList>
            <consortium name="US DOE Joint Genome Institute (JGI-PGF)"/>
            <person name="Walter F."/>
            <person name="Albersmeier A."/>
            <person name="Kalinowski J."/>
            <person name="Ruckert C."/>
        </authorList>
    </citation>
    <scope>NUCLEOTIDE SEQUENCE</scope>
    <source>
        <strain evidence="2">CGMCC 4.7299</strain>
    </source>
</reference>
<gene>
    <name evidence="2" type="ORF">GCM10012284_43340</name>
</gene>
<evidence type="ECO:0000256" key="1">
    <source>
        <dbReference type="SAM" id="Coils"/>
    </source>
</evidence>
<dbReference type="EMBL" id="BMMX01000022">
    <property type="protein sequence ID" value="GGL04020.1"/>
    <property type="molecule type" value="Genomic_DNA"/>
</dbReference>
<comment type="caution">
    <text evidence="2">The sequence shown here is derived from an EMBL/GenBank/DDBJ whole genome shotgun (WGS) entry which is preliminary data.</text>
</comment>
<dbReference type="AlphaFoldDB" id="A0A8J3C199"/>